<comment type="cofactor">
    <cofactor evidence="1">
        <name>Mg(2+)</name>
        <dbReference type="ChEBI" id="CHEBI:18420"/>
    </cofactor>
</comment>
<comment type="similarity">
    <text evidence="3">Belongs to the Nudix hydrolase family.</text>
</comment>
<proteinExistence type="inferred from homology"/>
<evidence type="ECO:0000256" key="3">
    <source>
        <dbReference type="RuleBase" id="RU003476"/>
    </source>
</evidence>
<dbReference type="GO" id="GO:0016787">
    <property type="term" value="F:hydrolase activity"/>
    <property type="evidence" value="ECO:0007669"/>
    <property type="project" value="UniProtKB-KW"/>
</dbReference>
<dbReference type="RefSeq" id="WP_184261302.1">
    <property type="nucleotide sequence ID" value="NZ_JACIIX010000001.1"/>
</dbReference>
<keyword evidence="2 3" id="KW-0378">Hydrolase</keyword>
<dbReference type="InterPro" id="IPR020084">
    <property type="entry name" value="NUDIX_hydrolase_CS"/>
</dbReference>
<dbReference type="InterPro" id="IPR000086">
    <property type="entry name" value="NUDIX_hydrolase_dom"/>
</dbReference>
<evidence type="ECO:0000256" key="2">
    <source>
        <dbReference type="ARBA" id="ARBA00022801"/>
    </source>
</evidence>
<sequence>MTGRYPRAPVPAVLAVVPDDGGRVVLVRRANPPRAGTWGMPGGKIELGETLFQAAERELVEETGLQATAVMALLPLETLDRDVAGAVRYHYLLVPVLCRLSAESPLPVAASDADAAEWFDLDAIAALPPEALAGPVLRVARLGLALSARLRTDCGTA</sequence>
<keyword evidence="6" id="KW-1185">Reference proteome</keyword>
<dbReference type="InterPro" id="IPR015797">
    <property type="entry name" value="NUDIX_hydrolase-like_dom_sf"/>
</dbReference>
<comment type="caution">
    <text evidence="5">The sequence shown here is derived from an EMBL/GenBank/DDBJ whole genome shotgun (WGS) entry which is preliminary data.</text>
</comment>
<dbReference type="EMBL" id="JACIIX010000001">
    <property type="protein sequence ID" value="MBB6209241.1"/>
    <property type="molecule type" value="Genomic_DNA"/>
</dbReference>
<dbReference type="Pfam" id="PF00293">
    <property type="entry name" value="NUDIX"/>
    <property type="match status" value="1"/>
</dbReference>
<feature type="domain" description="Nudix hydrolase" evidence="4">
    <location>
        <begin position="6"/>
        <end position="141"/>
    </location>
</feature>
<accession>A0A7W9ZD52</accession>
<dbReference type="CDD" id="cd04673">
    <property type="entry name" value="NUDIX_ADPRase"/>
    <property type="match status" value="1"/>
</dbReference>
<organism evidence="5 6">
    <name type="scientific">Novispirillum itersonii</name>
    <name type="common">Aquaspirillum itersonii</name>
    <dbReference type="NCBI Taxonomy" id="189"/>
    <lineage>
        <taxon>Bacteria</taxon>
        <taxon>Pseudomonadati</taxon>
        <taxon>Pseudomonadota</taxon>
        <taxon>Alphaproteobacteria</taxon>
        <taxon>Rhodospirillales</taxon>
        <taxon>Novispirillaceae</taxon>
        <taxon>Novispirillum</taxon>
    </lineage>
</organism>
<reference evidence="5 6" key="1">
    <citation type="submission" date="2020-08" db="EMBL/GenBank/DDBJ databases">
        <title>Genomic Encyclopedia of Type Strains, Phase IV (KMG-IV): sequencing the most valuable type-strain genomes for metagenomic binning, comparative biology and taxonomic classification.</title>
        <authorList>
            <person name="Goeker M."/>
        </authorList>
    </citation>
    <scope>NUCLEOTIDE SEQUENCE [LARGE SCALE GENOMIC DNA]</scope>
    <source>
        <strain evidence="5 6">DSM 11590</strain>
    </source>
</reference>
<dbReference type="PROSITE" id="PS00893">
    <property type="entry name" value="NUDIX_BOX"/>
    <property type="match status" value="1"/>
</dbReference>
<dbReference type="SUPFAM" id="SSF55811">
    <property type="entry name" value="Nudix"/>
    <property type="match status" value="1"/>
</dbReference>
<dbReference type="PRINTS" id="PR00502">
    <property type="entry name" value="NUDIXFAMILY"/>
</dbReference>
<dbReference type="PROSITE" id="PS51462">
    <property type="entry name" value="NUDIX"/>
    <property type="match status" value="1"/>
</dbReference>
<dbReference type="InterPro" id="IPR020476">
    <property type="entry name" value="Nudix_hydrolase"/>
</dbReference>
<dbReference type="Gene3D" id="3.90.79.10">
    <property type="entry name" value="Nucleoside Triphosphate Pyrophosphohydrolase"/>
    <property type="match status" value="1"/>
</dbReference>
<dbReference type="PANTHER" id="PTHR43046:SF14">
    <property type="entry name" value="MUTT_NUDIX FAMILY PROTEIN"/>
    <property type="match status" value="1"/>
</dbReference>
<evidence type="ECO:0000259" key="4">
    <source>
        <dbReference type="PROSITE" id="PS51462"/>
    </source>
</evidence>
<dbReference type="Proteomes" id="UP000544872">
    <property type="component" value="Unassembled WGS sequence"/>
</dbReference>
<evidence type="ECO:0000313" key="6">
    <source>
        <dbReference type="Proteomes" id="UP000544872"/>
    </source>
</evidence>
<name>A0A7W9ZD52_NOVIT</name>
<dbReference type="PANTHER" id="PTHR43046">
    <property type="entry name" value="GDP-MANNOSE MANNOSYL HYDROLASE"/>
    <property type="match status" value="1"/>
</dbReference>
<evidence type="ECO:0000256" key="1">
    <source>
        <dbReference type="ARBA" id="ARBA00001946"/>
    </source>
</evidence>
<dbReference type="AlphaFoldDB" id="A0A7W9ZD52"/>
<evidence type="ECO:0000313" key="5">
    <source>
        <dbReference type="EMBL" id="MBB6209241.1"/>
    </source>
</evidence>
<gene>
    <name evidence="5" type="ORF">FHS48_000622</name>
</gene>
<protein>
    <submittedName>
        <fullName evidence="5">ADP-ribose pyrophosphatase YjhB (NUDIX family)</fullName>
    </submittedName>
</protein>